<accession>A0A2Z6RFL3</accession>
<evidence type="ECO:0000313" key="4">
    <source>
        <dbReference type="Proteomes" id="UP000247702"/>
    </source>
</evidence>
<dbReference type="AlphaFoldDB" id="A0A2Z6RFL3"/>
<reference evidence="2 4" key="1">
    <citation type="submission" date="2017-11" db="EMBL/GenBank/DDBJ databases">
        <title>The genome of Rhizophagus clarus HR1 reveals common genetic basis of auxotrophy among arbuscular mycorrhizal fungi.</title>
        <authorList>
            <person name="Kobayashi Y."/>
        </authorList>
    </citation>
    <scope>NUCLEOTIDE SEQUENCE [LARGE SCALE GENOMIC DNA]</scope>
    <source>
        <strain evidence="2 4">HR1</strain>
    </source>
</reference>
<dbReference type="PANTHER" id="PTHR34587">
    <property type="entry name" value="VWFA DOMAIN-CONTAINING PROTEIN"/>
    <property type="match status" value="1"/>
</dbReference>
<feature type="signal peptide" evidence="1">
    <location>
        <begin position="1"/>
        <end position="24"/>
    </location>
</feature>
<keyword evidence="3" id="KW-0689">Ribosomal protein</keyword>
<proteinExistence type="predicted"/>
<keyword evidence="4" id="KW-1185">Reference proteome</keyword>
<dbReference type="EMBL" id="BLAL01000218">
    <property type="protein sequence ID" value="GES92860.1"/>
    <property type="molecule type" value="Genomic_DNA"/>
</dbReference>
<evidence type="ECO:0000313" key="3">
    <source>
        <dbReference type="EMBL" id="GES92860.1"/>
    </source>
</evidence>
<dbReference type="InterPro" id="IPR053216">
    <property type="entry name" value="Appressorial_penetr-assoc"/>
</dbReference>
<dbReference type="GO" id="GO:0005840">
    <property type="term" value="C:ribosome"/>
    <property type="evidence" value="ECO:0007669"/>
    <property type="project" value="UniProtKB-KW"/>
</dbReference>
<comment type="caution">
    <text evidence="2">The sequence shown here is derived from an EMBL/GenBank/DDBJ whole genome shotgun (WGS) entry which is preliminary data.</text>
</comment>
<organism evidence="2 4">
    <name type="scientific">Rhizophagus clarus</name>
    <dbReference type="NCBI Taxonomy" id="94130"/>
    <lineage>
        <taxon>Eukaryota</taxon>
        <taxon>Fungi</taxon>
        <taxon>Fungi incertae sedis</taxon>
        <taxon>Mucoromycota</taxon>
        <taxon>Glomeromycotina</taxon>
        <taxon>Glomeromycetes</taxon>
        <taxon>Glomerales</taxon>
        <taxon>Glomeraceae</taxon>
        <taxon>Rhizophagus</taxon>
    </lineage>
</organism>
<evidence type="ECO:0000313" key="2">
    <source>
        <dbReference type="EMBL" id="GBC00711.1"/>
    </source>
</evidence>
<name>A0A2Z6RFL3_9GLOM</name>
<dbReference type="Proteomes" id="UP000615446">
    <property type="component" value="Unassembled WGS sequence"/>
</dbReference>
<dbReference type="EMBL" id="BEXD01003279">
    <property type="protein sequence ID" value="GBC00711.1"/>
    <property type="molecule type" value="Genomic_DNA"/>
</dbReference>
<dbReference type="PROSITE" id="PS51257">
    <property type="entry name" value="PROKAR_LIPOPROTEIN"/>
    <property type="match status" value="1"/>
</dbReference>
<dbReference type="Proteomes" id="UP000247702">
    <property type="component" value="Unassembled WGS sequence"/>
</dbReference>
<dbReference type="OrthoDB" id="2336871at2759"/>
<protein>
    <submittedName>
        <fullName evidence="3">Ribosomal protein s17 protein</fullName>
    </submittedName>
</protein>
<sequence>MAFLKRSFIILAVLVACLSVTVFTVDVETRNRVCKISDLKKGNGTQNKEGSCVETFMGEIPDIDHMISTLIRFPRNNEVIEENKPFTIKIQIRHLATGFFDDPATQYYLFPQTLDKRGCIQGHSHVTVQKLTGDDIPDPKVFAFFKGLNDKSDDGILTADVDNGLPAGKYRLCTMSASFGHQPVLMPVAQRGAQDDCVRFRVIKKSM</sequence>
<reference evidence="3" key="2">
    <citation type="submission" date="2019-10" db="EMBL/GenBank/DDBJ databases">
        <title>Conservation and host-specific expression of non-tandemly repeated heterogenous ribosome RNA gene in arbuscular mycorrhizal fungi.</title>
        <authorList>
            <person name="Maeda T."/>
            <person name="Kobayashi Y."/>
            <person name="Nakagawa T."/>
            <person name="Ezawa T."/>
            <person name="Yamaguchi K."/>
            <person name="Bino T."/>
            <person name="Nishimoto Y."/>
            <person name="Shigenobu S."/>
            <person name="Kawaguchi M."/>
        </authorList>
    </citation>
    <scope>NUCLEOTIDE SEQUENCE</scope>
    <source>
        <strain evidence="3">HR1</strain>
    </source>
</reference>
<evidence type="ECO:0000256" key="1">
    <source>
        <dbReference type="SAM" id="SignalP"/>
    </source>
</evidence>
<gene>
    <name evidence="3" type="ORF">RCL2_001961600</name>
    <name evidence="2" type="ORF">RclHR1_03950007</name>
</gene>
<dbReference type="PANTHER" id="PTHR34587:SF2">
    <property type="entry name" value="G-PROTEIN COUPLED RECEPTORS FAMILY 1 PROFILE DOMAIN-CONTAINING PROTEIN"/>
    <property type="match status" value="1"/>
</dbReference>
<keyword evidence="3" id="KW-0687">Ribonucleoprotein</keyword>
<keyword evidence="1" id="KW-0732">Signal</keyword>
<feature type="chain" id="PRO_5036060133" evidence="1">
    <location>
        <begin position="25"/>
        <end position="207"/>
    </location>
</feature>
<dbReference type="STRING" id="94130.A0A2Z6RFL3"/>